<gene>
    <name evidence="2" type="ORF">PVAP13_6NG335301</name>
</gene>
<feature type="region of interest" description="Disordered" evidence="1">
    <location>
        <begin position="144"/>
        <end position="174"/>
    </location>
</feature>
<evidence type="ECO:0000313" key="2">
    <source>
        <dbReference type="EMBL" id="KAG2580348.1"/>
    </source>
</evidence>
<dbReference type="Proteomes" id="UP000823388">
    <property type="component" value="Chromosome 6N"/>
</dbReference>
<comment type="caution">
    <text evidence="2">The sequence shown here is derived from an EMBL/GenBank/DDBJ whole genome shotgun (WGS) entry which is preliminary data.</text>
</comment>
<evidence type="ECO:0000256" key="1">
    <source>
        <dbReference type="SAM" id="MobiDB-lite"/>
    </source>
</evidence>
<name>A0A8T0R5D8_PANVG</name>
<proteinExistence type="predicted"/>
<dbReference type="AlphaFoldDB" id="A0A8T0R5D8"/>
<organism evidence="2 3">
    <name type="scientific">Panicum virgatum</name>
    <name type="common">Blackwell switchgrass</name>
    <dbReference type="NCBI Taxonomy" id="38727"/>
    <lineage>
        <taxon>Eukaryota</taxon>
        <taxon>Viridiplantae</taxon>
        <taxon>Streptophyta</taxon>
        <taxon>Embryophyta</taxon>
        <taxon>Tracheophyta</taxon>
        <taxon>Spermatophyta</taxon>
        <taxon>Magnoliopsida</taxon>
        <taxon>Liliopsida</taxon>
        <taxon>Poales</taxon>
        <taxon>Poaceae</taxon>
        <taxon>PACMAD clade</taxon>
        <taxon>Panicoideae</taxon>
        <taxon>Panicodae</taxon>
        <taxon>Paniceae</taxon>
        <taxon>Panicinae</taxon>
        <taxon>Panicum</taxon>
        <taxon>Panicum sect. Hiantes</taxon>
    </lineage>
</organism>
<accession>A0A8T0R5D8</accession>
<reference evidence="2" key="1">
    <citation type="submission" date="2020-05" db="EMBL/GenBank/DDBJ databases">
        <title>WGS assembly of Panicum virgatum.</title>
        <authorList>
            <person name="Lovell J.T."/>
            <person name="Jenkins J."/>
            <person name="Shu S."/>
            <person name="Juenger T.E."/>
            <person name="Schmutz J."/>
        </authorList>
    </citation>
    <scope>NUCLEOTIDE SEQUENCE</scope>
    <source>
        <strain evidence="2">AP13</strain>
    </source>
</reference>
<feature type="compositionally biased region" description="Basic and acidic residues" evidence="1">
    <location>
        <begin position="104"/>
        <end position="122"/>
    </location>
</feature>
<feature type="region of interest" description="Disordered" evidence="1">
    <location>
        <begin position="235"/>
        <end position="272"/>
    </location>
</feature>
<dbReference type="EMBL" id="CM029048">
    <property type="protein sequence ID" value="KAG2580348.1"/>
    <property type="molecule type" value="Genomic_DNA"/>
</dbReference>
<feature type="region of interest" description="Disordered" evidence="1">
    <location>
        <begin position="52"/>
        <end position="122"/>
    </location>
</feature>
<protein>
    <submittedName>
        <fullName evidence="2">Uncharacterized protein</fullName>
    </submittedName>
</protein>
<sequence length="272" mass="28246">MDGRLRAVQSSVAASVEHTTALVGGVGRQWGTKPPVTQYRSAVCRNACGSGREGPVPQALQDPGIEAPDPAAGEPKHPGDGRAWFLKGDGGGSSTGGAPSADPAVERGSRPRGAESVHGRPWEARPKFKVTRGVEVAVGGRWRARGRGSPLDPATADQGRVRSPGAPPWGRPIRPRERRIRWGGSAGGLRRRGPGQEAAVRRACPSQAWGRGMRPRRRPHSPLLGCAGLGAPATAGGWGEDLRGGGGGGWGGGGRGRRPSRSSSEMKCLESL</sequence>
<evidence type="ECO:0000313" key="3">
    <source>
        <dbReference type="Proteomes" id="UP000823388"/>
    </source>
</evidence>
<keyword evidence="3" id="KW-1185">Reference proteome</keyword>
<feature type="compositionally biased region" description="Gly residues" evidence="1">
    <location>
        <begin position="236"/>
        <end position="254"/>
    </location>
</feature>
<feature type="region of interest" description="Disordered" evidence="1">
    <location>
        <begin position="184"/>
        <end position="203"/>
    </location>
</feature>